<dbReference type="Ensembl" id="ENSLAFT00000017013.3">
    <property type="protein sequence ID" value="ENSLAFP00000014261.3"/>
    <property type="gene ID" value="ENSLAFG00000017012.3"/>
</dbReference>
<dbReference type="InParanoid" id="G3TI17"/>
<sequence length="462" mass="52239">MELEQLFRKVSALQACVRGFLVRRQFQNLRAEYEATVREIEGDQGVVQWTEGWIPRPQFLPENVKSHRTWKAGERVTNPEKELGSQFPCKEPEEMVLKKSRESSANPGSREDSPQLQDKQSRKTRKPSQGETRDSSRMGNPEATDPGLPYSQLELQEVQHLRSHLAMELLWLQQAINSRKEYLTLKQTLSSPEAGQTRDGPIVCPDHLRQACERAHTQPSPPLEDQSCRERTTRELDHVDDSCWRVKSQPHKPPESLAITDKTTAGAKYREPCYRRAGSQQPTPSDNQAIGDKLTKEPDRGEQASRGTCLQLMKHPEDQTPRGLKPRGHCSEKATTQLLTLPEEPAIKDKSPRGPDYQEPDCQSAGPQESGLSEDHIIWDGTLAGPEHSSLDLWRTKPPKGQTLSDRTSKGGLSNEPCHEGWTNQRTELWRSRPPKYLSSTGSDHTGKDHWRGRSWKTGPPG</sequence>
<dbReference type="KEGG" id="lav:100665707"/>
<feature type="compositionally biased region" description="Basic and acidic residues" evidence="1">
    <location>
        <begin position="90"/>
        <end position="102"/>
    </location>
</feature>
<dbReference type="GeneID" id="100665707"/>
<feature type="region of interest" description="Disordered" evidence="1">
    <location>
        <begin position="244"/>
        <end position="305"/>
    </location>
</feature>
<name>G3TI17_LOXAF</name>
<evidence type="ECO:0000313" key="3">
    <source>
        <dbReference type="Proteomes" id="UP000007646"/>
    </source>
</evidence>
<dbReference type="PROSITE" id="PS50096">
    <property type="entry name" value="IQ"/>
    <property type="match status" value="1"/>
</dbReference>
<dbReference type="Proteomes" id="UP000007646">
    <property type="component" value="Unassembled WGS sequence"/>
</dbReference>
<dbReference type="CTD" id="55721"/>
<organism evidence="2 3">
    <name type="scientific">Loxodonta africana</name>
    <name type="common">African elephant</name>
    <dbReference type="NCBI Taxonomy" id="9785"/>
    <lineage>
        <taxon>Eukaryota</taxon>
        <taxon>Metazoa</taxon>
        <taxon>Chordata</taxon>
        <taxon>Craniata</taxon>
        <taxon>Vertebrata</taxon>
        <taxon>Euteleostomi</taxon>
        <taxon>Mammalia</taxon>
        <taxon>Eutheria</taxon>
        <taxon>Afrotheria</taxon>
        <taxon>Proboscidea</taxon>
        <taxon>Elephantidae</taxon>
        <taxon>Loxodonta</taxon>
    </lineage>
</organism>
<evidence type="ECO:0000313" key="2">
    <source>
        <dbReference type="Ensembl" id="ENSLAFP00000014261.3"/>
    </source>
</evidence>
<dbReference type="AlphaFoldDB" id="G3TI17"/>
<dbReference type="PANTHER" id="PTHR16049:SF8">
    <property type="entry name" value="IQ DOMAIN-CONTAINING PROTEIN C"/>
    <property type="match status" value="1"/>
</dbReference>
<dbReference type="eggNOG" id="ENOG502S8YC">
    <property type="taxonomic scope" value="Eukaryota"/>
</dbReference>
<accession>G3TI17</accession>
<evidence type="ECO:0000256" key="1">
    <source>
        <dbReference type="SAM" id="MobiDB-lite"/>
    </source>
</evidence>
<reference evidence="2 3" key="1">
    <citation type="submission" date="2009-06" db="EMBL/GenBank/DDBJ databases">
        <title>The Genome Sequence of Loxodonta africana (African elephant).</title>
        <authorList>
            <person name="Di Palma F."/>
            <person name="Heiman D."/>
            <person name="Young S."/>
            <person name="Johnson J."/>
            <person name="Lander E.S."/>
            <person name="Lindblad-Toh K."/>
        </authorList>
    </citation>
    <scope>NUCLEOTIDE SEQUENCE [LARGE SCALE GENOMIC DNA]</scope>
    <source>
        <strain evidence="2 3">Isolate ISIS603380</strain>
    </source>
</reference>
<protein>
    <submittedName>
        <fullName evidence="2">IQ motif containing C</fullName>
    </submittedName>
</protein>
<dbReference type="PANTHER" id="PTHR16049">
    <property type="entry name" value="IQ DOMAIN-CONTAINING PROTEIN C"/>
    <property type="match status" value="1"/>
</dbReference>
<feature type="compositionally biased region" description="Basic and acidic residues" evidence="1">
    <location>
        <begin position="293"/>
        <end position="303"/>
    </location>
</feature>
<dbReference type="STRING" id="9785.ENSLAFP00000014261"/>
<keyword evidence="3" id="KW-1185">Reference proteome</keyword>
<dbReference type="GeneTree" id="ENSGT00390000017195"/>
<reference evidence="2" key="3">
    <citation type="submission" date="2025-09" db="UniProtKB">
        <authorList>
            <consortium name="Ensembl"/>
        </authorList>
    </citation>
    <scope>IDENTIFICATION</scope>
    <source>
        <strain evidence="2">Isolate ISIS603380</strain>
    </source>
</reference>
<feature type="compositionally biased region" description="Polar residues" evidence="1">
    <location>
        <begin position="278"/>
        <end position="288"/>
    </location>
</feature>
<dbReference type="OMA" id="DHRAQTC"/>
<dbReference type="InterPro" id="IPR042506">
    <property type="entry name" value="IQCC"/>
</dbReference>
<feature type="region of interest" description="Disordered" evidence="1">
    <location>
        <begin position="335"/>
        <end position="462"/>
    </location>
</feature>
<feature type="region of interest" description="Disordered" evidence="1">
    <location>
        <begin position="70"/>
        <end position="148"/>
    </location>
</feature>
<dbReference type="OrthoDB" id="6161953at2759"/>
<reference evidence="2" key="2">
    <citation type="submission" date="2025-08" db="UniProtKB">
        <authorList>
            <consortium name="Ensembl"/>
        </authorList>
    </citation>
    <scope>IDENTIFICATION</scope>
    <source>
        <strain evidence="2">Isolate ISIS603380</strain>
    </source>
</reference>
<dbReference type="HOGENOM" id="CLU_046548_0_0_1"/>
<gene>
    <name evidence="2" type="primary">IQCC</name>
</gene>
<dbReference type="FunCoup" id="G3TI17">
    <property type="interactions" value="4"/>
</dbReference>
<proteinExistence type="predicted"/>
<feature type="compositionally biased region" description="Basic and acidic residues" evidence="1">
    <location>
        <begin position="71"/>
        <end position="83"/>
    </location>
</feature>